<feature type="region of interest" description="Disordered" evidence="1">
    <location>
        <begin position="129"/>
        <end position="195"/>
    </location>
</feature>
<name>A0ABR1JYH2_9AGAR</name>
<feature type="compositionally biased region" description="Basic and acidic residues" evidence="1">
    <location>
        <begin position="145"/>
        <end position="166"/>
    </location>
</feature>
<organism evidence="2 3">
    <name type="scientific">Marasmiellus scandens</name>
    <dbReference type="NCBI Taxonomy" id="2682957"/>
    <lineage>
        <taxon>Eukaryota</taxon>
        <taxon>Fungi</taxon>
        <taxon>Dikarya</taxon>
        <taxon>Basidiomycota</taxon>
        <taxon>Agaricomycotina</taxon>
        <taxon>Agaricomycetes</taxon>
        <taxon>Agaricomycetidae</taxon>
        <taxon>Agaricales</taxon>
        <taxon>Marasmiineae</taxon>
        <taxon>Omphalotaceae</taxon>
        <taxon>Marasmiellus</taxon>
    </lineage>
</organism>
<reference evidence="2 3" key="1">
    <citation type="submission" date="2024-01" db="EMBL/GenBank/DDBJ databases">
        <title>A draft genome for the cacao thread blight pathogen Marasmiellus scandens.</title>
        <authorList>
            <person name="Baruah I.K."/>
            <person name="Leung J."/>
            <person name="Bukari Y."/>
            <person name="Amoako-Attah I."/>
            <person name="Meinhardt L.W."/>
            <person name="Bailey B.A."/>
            <person name="Cohen S.P."/>
        </authorList>
    </citation>
    <scope>NUCLEOTIDE SEQUENCE [LARGE SCALE GENOMIC DNA]</scope>
    <source>
        <strain evidence="2 3">GH-19</strain>
    </source>
</reference>
<comment type="caution">
    <text evidence="2">The sequence shown here is derived from an EMBL/GenBank/DDBJ whole genome shotgun (WGS) entry which is preliminary data.</text>
</comment>
<sequence length="211" mass="24267">MTSESAEICVRFILIALCITILHKISRRWEQQDNFYAHDSISAHTQRLKREIQERYTTAYNLQLGGADVNAKTDDGKDCRNEDGKSRTEHSNCEKTNACVDDCASGRTINKGKTKHIQDEVDMKQNQLIEGAGDPGRMRRGLKPRINDLKIDTEKKGDERMEREQSDPENTPVQRKRPLEQLPSLTPHSEHELERWERIQLQSTIPSDSIL</sequence>
<gene>
    <name evidence="2" type="ORF">VKT23_003616</name>
</gene>
<proteinExistence type="predicted"/>
<evidence type="ECO:0000256" key="1">
    <source>
        <dbReference type="SAM" id="MobiDB-lite"/>
    </source>
</evidence>
<accession>A0ABR1JYH2</accession>
<dbReference type="EMBL" id="JBANRG010000003">
    <property type="protein sequence ID" value="KAK7469125.1"/>
    <property type="molecule type" value="Genomic_DNA"/>
</dbReference>
<evidence type="ECO:0000313" key="3">
    <source>
        <dbReference type="Proteomes" id="UP001498398"/>
    </source>
</evidence>
<keyword evidence="3" id="KW-1185">Reference proteome</keyword>
<feature type="region of interest" description="Disordered" evidence="1">
    <location>
        <begin position="71"/>
        <end position="93"/>
    </location>
</feature>
<protein>
    <submittedName>
        <fullName evidence="2">Uncharacterized protein</fullName>
    </submittedName>
</protein>
<evidence type="ECO:0000313" key="2">
    <source>
        <dbReference type="EMBL" id="KAK7469125.1"/>
    </source>
</evidence>
<dbReference type="Proteomes" id="UP001498398">
    <property type="component" value="Unassembled WGS sequence"/>
</dbReference>